<evidence type="ECO:0000313" key="4">
    <source>
        <dbReference type="EMBL" id="NDK88191.1"/>
    </source>
</evidence>
<sequence>MALGSSYASGPEGSLTDRRCGRSDDNYPHQVAGLLRMNLVDVSCSGATTTDILQRAQPGAADAPQIDAVTVDTALVTLTVGGNNIDYMRRAMAWSCAAAGAVPNTRRCDPLAPPLPTADDLEALSDSLTRVVTEISDRAPNATVVVVDYPPLAVRGDFGCAALPLTYEQIAEVSVVLDHITEALADAASQVDAHVVEASRAGRAHGVCSPQPWLYGYHGPSPYHQNPEGKSAIARLVAETVGRAG</sequence>
<name>A0A7K3LJF1_9ACTN</name>
<dbReference type="SUPFAM" id="SSF52266">
    <property type="entry name" value="SGNH hydrolase"/>
    <property type="match status" value="1"/>
</dbReference>
<dbReference type="PANTHER" id="PTHR37981">
    <property type="entry name" value="LIPASE 2"/>
    <property type="match status" value="1"/>
</dbReference>
<comment type="caution">
    <text evidence="4">The sequence shown here is derived from an EMBL/GenBank/DDBJ whole genome shotgun (WGS) entry which is preliminary data.</text>
</comment>
<dbReference type="Pfam" id="PF13472">
    <property type="entry name" value="Lipase_GDSL_2"/>
    <property type="match status" value="1"/>
</dbReference>
<feature type="disulfide bond" evidence="1">
    <location>
        <begin position="20"/>
        <end position="44"/>
    </location>
</feature>
<keyword evidence="5" id="KW-1185">Reference proteome</keyword>
<evidence type="ECO:0000256" key="1">
    <source>
        <dbReference type="PIRSR" id="PIRSR637460-2"/>
    </source>
</evidence>
<dbReference type="AlphaFoldDB" id="A0A7K3LJF1"/>
<evidence type="ECO:0000256" key="2">
    <source>
        <dbReference type="SAM" id="MobiDB-lite"/>
    </source>
</evidence>
<accession>A0A7K3LJF1</accession>
<keyword evidence="1" id="KW-1015">Disulfide bond</keyword>
<dbReference type="Proteomes" id="UP000466307">
    <property type="component" value="Unassembled WGS sequence"/>
</dbReference>
<dbReference type="InterPro" id="IPR036514">
    <property type="entry name" value="SGNH_hydro_sf"/>
</dbReference>
<dbReference type="InterPro" id="IPR037460">
    <property type="entry name" value="SEST-like"/>
</dbReference>
<dbReference type="EMBL" id="JAADZU010000002">
    <property type="protein sequence ID" value="NDK88191.1"/>
    <property type="molecule type" value="Genomic_DNA"/>
</dbReference>
<feature type="disulfide bond" evidence="1">
    <location>
        <begin position="160"/>
        <end position="208"/>
    </location>
</feature>
<dbReference type="InterPro" id="IPR013830">
    <property type="entry name" value="SGNH_hydro"/>
</dbReference>
<reference evidence="4 5" key="1">
    <citation type="submission" date="2020-01" db="EMBL/GenBank/DDBJ databases">
        <title>Investigation of new actinobacteria for the biodesulphurisation of diesel fuel.</title>
        <authorList>
            <person name="Athi Narayanan S.M."/>
        </authorList>
    </citation>
    <scope>NUCLEOTIDE SEQUENCE [LARGE SCALE GENOMIC DNA]</scope>
    <source>
        <strain evidence="4 5">213E</strain>
    </source>
</reference>
<keyword evidence="4" id="KW-0378">Hydrolase</keyword>
<dbReference type="CDD" id="cd01823">
    <property type="entry name" value="SEST_like"/>
    <property type="match status" value="1"/>
</dbReference>
<dbReference type="GO" id="GO:0004806">
    <property type="term" value="F:triacylglycerol lipase activity"/>
    <property type="evidence" value="ECO:0007669"/>
    <property type="project" value="TreeGrafter"/>
</dbReference>
<feature type="disulfide bond" evidence="1">
    <location>
        <begin position="96"/>
        <end position="108"/>
    </location>
</feature>
<dbReference type="Gene3D" id="3.40.50.1110">
    <property type="entry name" value="SGNH hydrolase"/>
    <property type="match status" value="1"/>
</dbReference>
<feature type="region of interest" description="Disordered" evidence="2">
    <location>
        <begin position="1"/>
        <end position="23"/>
    </location>
</feature>
<dbReference type="PANTHER" id="PTHR37981:SF1">
    <property type="entry name" value="SGNH HYDROLASE-TYPE ESTERASE DOMAIN-CONTAINING PROTEIN"/>
    <property type="match status" value="1"/>
</dbReference>
<organism evidence="4 5">
    <name type="scientific">Gordonia desulfuricans</name>
    <dbReference type="NCBI Taxonomy" id="89051"/>
    <lineage>
        <taxon>Bacteria</taxon>
        <taxon>Bacillati</taxon>
        <taxon>Actinomycetota</taxon>
        <taxon>Actinomycetes</taxon>
        <taxon>Mycobacteriales</taxon>
        <taxon>Gordoniaceae</taxon>
        <taxon>Gordonia</taxon>
    </lineage>
</organism>
<proteinExistence type="predicted"/>
<feature type="domain" description="SGNH hydrolase-type esterase" evidence="3">
    <location>
        <begin position="2"/>
        <end position="229"/>
    </location>
</feature>
<evidence type="ECO:0000313" key="5">
    <source>
        <dbReference type="Proteomes" id="UP000466307"/>
    </source>
</evidence>
<gene>
    <name evidence="4" type="ORF">GYA93_01130</name>
</gene>
<dbReference type="GO" id="GO:0019433">
    <property type="term" value="P:triglyceride catabolic process"/>
    <property type="evidence" value="ECO:0007669"/>
    <property type="project" value="TreeGrafter"/>
</dbReference>
<protein>
    <submittedName>
        <fullName evidence="4">SGNH/GDSL hydrolase family protein</fullName>
    </submittedName>
</protein>
<evidence type="ECO:0000259" key="3">
    <source>
        <dbReference type="Pfam" id="PF13472"/>
    </source>
</evidence>